<protein>
    <submittedName>
        <fullName evidence="3">Uncharacterized protein</fullName>
    </submittedName>
</protein>
<evidence type="ECO:0000256" key="1">
    <source>
        <dbReference type="SAM" id="MobiDB-lite"/>
    </source>
</evidence>
<organism evidence="3 4">
    <name type="scientific">Egibacter rhizosphaerae</name>
    <dbReference type="NCBI Taxonomy" id="1670831"/>
    <lineage>
        <taxon>Bacteria</taxon>
        <taxon>Bacillati</taxon>
        <taxon>Actinomycetota</taxon>
        <taxon>Nitriliruptoria</taxon>
        <taxon>Egibacterales</taxon>
        <taxon>Egibacteraceae</taxon>
        <taxon>Egibacter</taxon>
    </lineage>
</organism>
<sequence>MRGDDPASEEPDPVARNRALPRRHVPGRAPTGWTHTRRLFYTTTAVLVVATLTLVIALTLGRA</sequence>
<dbReference type="RefSeq" id="WP_131156788.1">
    <property type="nucleotide sequence ID" value="NZ_CP036402.1"/>
</dbReference>
<evidence type="ECO:0000313" key="4">
    <source>
        <dbReference type="Proteomes" id="UP000291469"/>
    </source>
</evidence>
<dbReference type="Proteomes" id="UP000291469">
    <property type="component" value="Chromosome"/>
</dbReference>
<keyword evidence="2" id="KW-1133">Transmembrane helix</keyword>
<evidence type="ECO:0000256" key="2">
    <source>
        <dbReference type="SAM" id="Phobius"/>
    </source>
</evidence>
<name>A0A411YKT1_9ACTN</name>
<proteinExistence type="predicted"/>
<reference evidence="3 4" key="1">
    <citation type="submission" date="2019-01" db="EMBL/GenBank/DDBJ databases">
        <title>Egibacter rhizosphaerae EGI 80759T.</title>
        <authorList>
            <person name="Chen D.-D."/>
            <person name="Tian Y."/>
            <person name="Jiao J.-Y."/>
            <person name="Zhang X.-T."/>
            <person name="Zhang Y.-G."/>
            <person name="Zhang Y."/>
            <person name="Xiao M."/>
            <person name="Shu W.-S."/>
            <person name="Li W.-J."/>
        </authorList>
    </citation>
    <scope>NUCLEOTIDE SEQUENCE [LARGE SCALE GENOMIC DNA]</scope>
    <source>
        <strain evidence="3 4">EGI 80759</strain>
    </source>
</reference>
<accession>A0A411YKT1</accession>
<keyword evidence="2" id="KW-0812">Transmembrane</keyword>
<dbReference type="EMBL" id="CP036402">
    <property type="protein sequence ID" value="QBI21797.1"/>
    <property type="molecule type" value="Genomic_DNA"/>
</dbReference>
<feature type="region of interest" description="Disordered" evidence="1">
    <location>
        <begin position="1"/>
        <end position="33"/>
    </location>
</feature>
<evidence type="ECO:0000313" key="3">
    <source>
        <dbReference type="EMBL" id="QBI21797.1"/>
    </source>
</evidence>
<gene>
    <name evidence="3" type="ORF">ER308_21050</name>
</gene>
<dbReference type="AlphaFoldDB" id="A0A411YKT1"/>
<dbReference type="KEGG" id="erz:ER308_21050"/>
<keyword evidence="4" id="KW-1185">Reference proteome</keyword>
<feature type="transmembrane region" description="Helical" evidence="2">
    <location>
        <begin position="39"/>
        <end position="60"/>
    </location>
</feature>
<keyword evidence="2" id="KW-0472">Membrane</keyword>
<feature type="compositionally biased region" description="Acidic residues" evidence="1">
    <location>
        <begin position="1"/>
        <end position="12"/>
    </location>
</feature>